<evidence type="ECO:0000256" key="1">
    <source>
        <dbReference type="ARBA" id="ARBA00004123"/>
    </source>
</evidence>
<dbReference type="PROSITE" id="PS00657">
    <property type="entry name" value="FORK_HEAD_1"/>
    <property type="match status" value="1"/>
</dbReference>
<dbReference type="GO" id="GO:0000981">
    <property type="term" value="F:DNA-binding transcription factor activity, RNA polymerase II-specific"/>
    <property type="evidence" value="ECO:0000318"/>
    <property type="project" value="GO_Central"/>
</dbReference>
<evidence type="ECO:0000313" key="10">
    <source>
        <dbReference type="EMBL" id="EDO45102.1"/>
    </source>
</evidence>
<dbReference type="FunFam" id="1.10.10.10:FF:000016">
    <property type="entry name" value="Forkhead box protein I1"/>
    <property type="match status" value="1"/>
</dbReference>
<dbReference type="InterPro" id="IPR036388">
    <property type="entry name" value="WH-like_DNA-bd_sf"/>
</dbReference>
<dbReference type="KEGG" id="nve:5517138"/>
<feature type="domain" description="Fork-head" evidence="8">
    <location>
        <begin position="43"/>
        <end position="137"/>
    </location>
</feature>
<dbReference type="GO" id="GO:0009653">
    <property type="term" value="P:anatomical structure morphogenesis"/>
    <property type="evidence" value="ECO:0000318"/>
    <property type="project" value="GO_Central"/>
</dbReference>
<evidence type="ECO:0000256" key="4">
    <source>
        <dbReference type="ARBA" id="ARBA00023163"/>
    </source>
</evidence>
<dbReference type="OrthoDB" id="5402974at2759"/>
<keyword evidence="5 6" id="KW-0539">Nucleus</keyword>
<keyword evidence="2" id="KW-0805">Transcription regulation</keyword>
<dbReference type="OMA" id="CMAITSS"/>
<dbReference type="InterPro" id="IPR030456">
    <property type="entry name" value="TF_fork_head_CS_2"/>
</dbReference>
<gene>
    <name evidence="10" type="ORF">NEMVEDRAFT_v1g228732</name>
</gene>
<dbReference type="PANTHER" id="PTHR11829">
    <property type="entry name" value="FORKHEAD BOX PROTEIN"/>
    <property type="match status" value="1"/>
</dbReference>
<evidence type="ECO:0000256" key="6">
    <source>
        <dbReference type="PROSITE-ProRule" id="PRU00089"/>
    </source>
</evidence>
<dbReference type="SMART" id="SM00339">
    <property type="entry name" value="FH"/>
    <property type="match status" value="1"/>
</dbReference>
<dbReference type="Gene3D" id="1.10.10.10">
    <property type="entry name" value="Winged helix-like DNA-binding domain superfamily/Winged helix DNA-binding domain"/>
    <property type="match status" value="1"/>
</dbReference>
<proteinExistence type="evidence at transcript level"/>
<dbReference type="EMBL" id="DS469538">
    <property type="protein sequence ID" value="EDO45102.1"/>
    <property type="molecule type" value="Genomic_DNA"/>
</dbReference>
<evidence type="ECO:0000256" key="3">
    <source>
        <dbReference type="ARBA" id="ARBA00023125"/>
    </source>
</evidence>
<reference evidence="10 11" key="2">
    <citation type="journal article" date="2007" name="Science">
        <title>Sea anemone genome reveals ancestral eumetazoan gene repertoire and genomic organization.</title>
        <authorList>
            <person name="Putnam N.H."/>
            <person name="Srivastava M."/>
            <person name="Hellsten U."/>
            <person name="Dirks B."/>
            <person name="Chapman J."/>
            <person name="Salamov A."/>
            <person name="Terry A."/>
            <person name="Shapiro H."/>
            <person name="Lindquist E."/>
            <person name="Kapitonov V.V."/>
            <person name="Jurka J."/>
            <person name="Genikhovich G."/>
            <person name="Grigoriev I.V."/>
            <person name="Lucas S.M."/>
            <person name="Steele R.E."/>
            <person name="Finnerty J.R."/>
            <person name="Technau U."/>
            <person name="Martindale M.Q."/>
            <person name="Rokhsar D.S."/>
        </authorList>
    </citation>
    <scope>NUCLEOTIDE SEQUENCE [LARGE SCALE GENOMIC DNA]</scope>
    <source>
        <strain evidence="10">CH2 x CH6</strain>
        <strain evidence="11">CH2 X CH6</strain>
    </source>
</reference>
<dbReference type="eggNOG" id="KOG2294">
    <property type="taxonomic scope" value="Eukaryota"/>
</dbReference>
<feature type="region of interest" description="Disordered" evidence="7">
    <location>
        <begin position="1"/>
        <end position="42"/>
    </location>
</feature>
<dbReference type="AlphaFoldDB" id="Q3LUS8"/>
<feature type="DNA-binding region" description="Fork-head" evidence="6">
    <location>
        <begin position="43"/>
        <end position="137"/>
    </location>
</feature>
<name>Q3LUS8_NEMVE</name>
<evidence type="ECO:0000256" key="5">
    <source>
        <dbReference type="ARBA" id="ARBA00023242"/>
    </source>
</evidence>
<dbReference type="PANTHER" id="PTHR11829:SF402">
    <property type="entry name" value="FORK HEAD DOMAIN-CONTAINING PROTEIN FD3-RELATED"/>
    <property type="match status" value="1"/>
</dbReference>
<dbReference type="GO" id="GO:0005634">
    <property type="term" value="C:nucleus"/>
    <property type="evidence" value="ECO:0007669"/>
    <property type="project" value="UniProtKB-SubCell"/>
</dbReference>
<dbReference type="PROSITE" id="PS00658">
    <property type="entry name" value="FORK_HEAD_2"/>
    <property type="match status" value="1"/>
</dbReference>
<accession>Q3LUS8</accession>
<dbReference type="InterPro" id="IPR050211">
    <property type="entry name" value="FOX_domain-containing"/>
</dbReference>
<dbReference type="InterPro" id="IPR018122">
    <property type="entry name" value="TF_fork_head_CS_1"/>
</dbReference>
<dbReference type="Pfam" id="PF00250">
    <property type="entry name" value="Forkhead"/>
    <property type="match status" value="1"/>
</dbReference>
<comment type="subcellular location">
    <subcellularLocation>
        <location evidence="1 6">Nucleus</location>
    </subcellularLocation>
</comment>
<dbReference type="SUPFAM" id="SSF46785">
    <property type="entry name" value="Winged helix' DNA-binding domain"/>
    <property type="match status" value="1"/>
</dbReference>
<evidence type="ECO:0000256" key="7">
    <source>
        <dbReference type="SAM" id="MobiDB-lite"/>
    </source>
</evidence>
<evidence type="ECO:0000259" key="8">
    <source>
        <dbReference type="PROSITE" id="PS50039"/>
    </source>
</evidence>
<evidence type="ECO:0000256" key="2">
    <source>
        <dbReference type="ARBA" id="ARBA00023015"/>
    </source>
</evidence>
<dbReference type="GO" id="GO:0006357">
    <property type="term" value="P:regulation of transcription by RNA polymerase II"/>
    <property type="evidence" value="ECO:0000318"/>
    <property type="project" value="GO_Central"/>
</dbReference>
<evidence type="ECO:0000313" key="9">
    <source>
        <dbReference type="EMBL" id="ABA03232.1"/>
    </source>
</evidence>
<dbReference type="GO" id="GO:0000978">
    <property type="term" value="F:RNA polymerase II cis-regulatory region sequence-specific DNA binding"/>
    <property type="evidence" value="ECO:0000318"/>
    <property type="project" value="GO_Central"/>
</dbReference>
<keyword evidence="3 6" id="KW-0238">DNA-binding</keyword>
<dbReference type="InParanoid" id="Q3LUS8"/>
<protein>
    <submittedName>
        <fullName evidence="9">Forkhead domain protein E</fullName>
    </submittedName>
</protein>
<evidence type="ECO:0000313" key="11">
    <source>
        <dbReference type="Proteomes" id="UP000001593"/>
    </source>
</evidence>
<keyword evidence="11" id="KW-1185">Reference proteome</keyword>
<dbReference type="Proteomes" id="UP000001593">
    <property type="component" value="Unassembled WGS sequence"/>
</dbReference>
<feature type="compositionally biased region" description="Polar residues" evidence="7">
    <location>
        <begin position="1"/>
        <end position="10"/>
    </location>
</feature>
<dbReference type="GO" id="GO:0030154">
    <property type="term" value="P:cell differentiation"/>
    <property type="evidence" value="ECO:0000318"/>
    <property type="project" value="GO_Central"/>
</dbReference>
<reference evidence="9" key="1">
    <citation type="journal article" date="2005" name="Dev. Genes Evol.">
        <title>Genomic inventory and expression of Sox and Fox genes in the cnidarian Nematostella vectensis.</title>
        <authorList>
            <person name="Magie C.R."/>
            <person name="Pang K."/>
            <person name="Martindale M.Q."/>
        </authorList>
    </citation>
    <scope>NUCLEOTIDE SEQUENCE</scope>
</reference>
<dbReference type="STRING" id="45351.Q3LUS8"/>
<dbReference type="EMBL" id="DQ173691">
    <property type="protein sequence ID" value="ABA03232.1"/>
    <property type="molecule type" value="mRNA"/>
</dbReference>
<keyword evidence="4" id="KW-0804">Transcription</keyword>
<dbReference type="InterPro" id="IPR001766">
    <property type="entry name" value="Fork_head_dom"/>
</dbReference>
<dbReference type="HOGENOM" id="CLU_704579_0_0_1"/>
<organism evidence="9">
    <name type="scientific">Nematostella vectensis</name>
    <name type="common">Starlet sea anemone</name>
    <dbReference type="NCBI Taxonomy" id="45351"/>
    <lineage>
        <taxon>Eukaryota</taxon>
        <taxon>Metazoa</taxon>
        <taxon>Cnidaria</taxon>
        <taxon>Anthozoa</taxon>
        <taxon>Hexacorallia</taxon>
        <taxon>Actiniaria</taxon>
        <taxon>Edwardsiidae</taxon>
        <taxon>Nematostella</taxon>
    </lineage>
</organism>
<dbReference type="InterPro" id="IPR036390">
    <property type="entry name" value="WH_DNA-bd_sf"/>
</dbReference>
<dbReference type="PRINTS" id="PR00053">
    <property type="entry name" value="FORKHEAD"/>
</dbReference>
<sequence>MEDSNNTNQAVEPAGNPVLNSNEELEKEVGDKKQSRRQQSRGKPPYSYIALICMAITSSPQRQLTLSEIYDFISQRFPFYQTCSIKWKNSIRHNLTLNDCFIKLPREPNRPGKGNYWTIDPTSVDMFDNGSFLRRRKRFRREEDGCGGERELIPWPPNPQLHPGLLQFQKHEAGLALLPRGVSGYPVAPLFPSPAMPPRHCLRAEGVTLTGASPTFGDLRPNWAPPSSITRPAVAPITRVRPGLDCLPVWSTTLPITSTEQIIPTSQPVPKMHLGKSEPFMESCIYGNTFGSRRRPAENPEWRVCSSPSGPLPSISSFSSEHEGLHHLDLVSHPEIPSGFPLKPKDHLPHLTGLELQSAGHLTCNVTSQLEARFAVNQPIVYSETPVTSSAP</sequence>
<dbReference type="PROSITE" id="PS50039">
    <property type="entry name" value="FORK_HEAD_3"/>
    <property type="match status" value="1"/>
</dbReference>